<gene>
    <name evidence="1" type="ORF">OHU69_41385</name>
</gene>
<reference evidence="1" key="1">
    <citation type="submission" date="2022-10" db="EMBL/GenBank/DDBJ databases">
        <title>The complete genomes of actinobacterial strains from the NBC collection.</title>
        <authorList>
            <person name="Joergensen T.S."/>
            <person name="Alvarez Arevalo M."/>
            <person name="Sterndorff E.B."/>
            <person name="Faurdal D."/>
            <person name="Vuksanovic O."/>
            <person name="Mourched A.-S."/>
            <person name="Charusanti P."/>
            <person name="Shaw S."/>
            <person name="Blin K."/>
            <person name="Weber T."/>
        </authorList>
    </citation>
    <scope>NUCLEOTIDE SEQUENCE</scope>
    <source>
        <strain evidence="1">NBC_00119</strain>
    </source>
</reference>
<name>A0AAU1UIK4_9ACTN</name>
<accession>A0AAU1UIK4</accession>
<proteinExistence type="predicted"/>
<evidence type="ECO:0000313" key="1">
    <source>
        <dbReference type="EMBL" id="WTS16945.1"/>
    </source>
</evidence>
<organism evidence="1">
    <name type="scientific">Streptomyces sp. NBC_00119</name>
    <dbReference type="NCBI Taxonomy" id="2975659"/>
    <lineage>
        <taxon>Bacteria</taxon>
        <taxon>Bacillati</taxon>
        <taxon>Actinomycetota</taxon>
        <taxon>Actinomycetes</taxon>
        <taxon>Kitasatosporales</taxon>
        <taxon>Streptomycetaceae</taxon>
        <taxon>Streptomyces</taxon>
    </lineage>
</organism>
<sequence length="172" mass="17925">MSVWVVRRYGLEFAKALQLLTEGQEFGPGGALCRAALALALARTDPEAAQGVVLPRNGASVAHDAWAEAWRSHAQAEPLRREGGGPLEVAAEEARWALRAHDDAAAAACTAELAADIAAACGRTALAVELLCSGDALRDGHRSGAAYCAPVPRRCETALRDVVGAEAERTTA</sequence>
<dbReference type="AlphaFoldDB" id="A0AAU1UIK4"/>
<dbReference type="EMBL" id="CP108195">
    <property type="protein sequence ID" value="WTS16945.1"/>
    <property type="molecule type" value="Genomic_DNA"/>
</dbReference>
<protein>
    <submittedName>
        <fullName evidence="1">Uncharacterized protein</fullName>
    </submittedName>
</protein>